<dbReference type="EnsemblMetazoa" id="CapteT69117">
    <property type="protein sequence ID" value="CapteP69117"/>
    <property type="gene ID" value="CapteG69117"/>
</dbReference>
<gene>
    <name evidence="2" type="ORF">CAPTEDRAFT_69117</name>
</gene>
<accession>R7UXP2</accession>
<keyword evidence="4" id="KW-1185">Reference proteome</keyword>
<name>R7UXP2_CAPTE</name>
<reference evidence="4" key="1">
    <citation type="submission" date="2012-12" db="EMBL/GenBank/DDBJ databases">
        <authorList>
            <person name="Hellsten U."/>
            <person name="Grimwood J."/>
            <person name="Chapman J.A."/>
            <person name="Shapiro H."/>
            <person name="Aerts A."/>
            <person name="Otillar R.P."/>
            <person name="Terry A.Y."/>
            <person name="Boore J.L."/>
            <person name="Simakov O."/>
            <person name="Marletaz F."/>
            <person name="Cho S.-J."/>
            <person name="Edsinger-Gonzales E."/>
            <person name="Havlak P."/>
            <person name="Kuo D.-H."/>
            <person name="Larsson T."/>
            <person name="Lv J."/>
            <person name="Arendt D."/>
            <person name="Savage R."/>
            <person name="Osoegawa K."/>
            <person name="de Jong P."/>
            <person name="Lindberg D.R."/>
            <person name="Seaver E.C."/>
            <person name="Weisblat D.A."/>
            <person name="Putnam N.H."/>
            <person name="Grigoriev I.V."/>
            <person name="Rokhsar D.S."/>
        </authorList>
    </citation>
    <scope>NUCLEOTIDE SEQUENCE</scope>
    <source>
        <strain evidence="4">I ESC-2004</strain>
    </source>
</reference>
<evidence type="ECO:0000313" key="3">
    <source>
        <dbReference type="EnsemblMetazoa" id="CapteP69117"/>
    </source>
</evidence>
<dbReference type="EMBL" id="KB298831">
    <property type="protein sequence ID" value="ELU08697.1"/>
    <property type="molecule type" value="Genomic_DNA"/>
</dbReference>
<feature type="domain" description="WKF" evidence="1">
    <location>
        <begin position="1"/>
        <end position="58"/>
    </location>
</feature>
<reference evidence="2 4" key="2">
    <citation type="journal article" date="2013" name="Nature">
        <title>Insights into bilaterian evolution from three spiralian genomes.</title>
        <authorList>
            <person name="Simakov O."/>
            <person name="Marletaz F."/>
            <person name="Cho S.J."/>
            <person name="Edsinger-Gonzales E."/>
            <person name="Havlak P."/>
            <person name="Hellsten U."/>
            <person name="Kuo D.H."/>
            <person name="Larsson T."/>
            <person name="Lv J."/>
            <person name="Arendt D."/>
            <person name="Savage R."/>
            <person name="Osoegawa K."/>
            <person name="de Jong P."/>
            <person name="Grimwood J."/>
            <person name="Chapman J.A."/>
            <person name="Shapiro H."/>
            <person name="Aerts A."/>
            <person name="Otillar R.P."/>
            <person name="Terry A.Y."/>
            <person name="Boore J.L."/>
            <person name="Grigoriev I.V."/>
            <person name="Lindberg D.R."/>
            <person name="Seaver E.C."/>
            <person name="Weisblat D.A."/>
            <person name="Putnam N.H."/>
            <person name="Rokhsar D.S."/>
        </authorList>
    </citation>
    <scope>NUCLEOTIDE SEQUENCE</scope>
    <source>
        <strain evidence="2 4">I ESC-2004</strain>
    </source>
</reference>
<dbReference type="HOGENOM" id="CLU_2838466_0_0_1"/>
<evidence type="ECO:0000313" key="2">
    <source>
        <dbReference type="EMBL" id="ELU08697.1"/>
    </source>
</evidence>
<reference evidence="3" key="3">
    <citation type="submission" date="2015-06" db="UniProtKB">
        <authorList>
            <consortium name="EnsemblMetazoa"/>
        </authorList>
    </citation>
    <scope>IDENTIFICATION</scope>
</reference>
<dbReference type="STRING" id="283909.R7UXP2"/>
<feature type="non-terminal residue" evidence="2">
    <location>
        <position position="66"/>
    </location>
</feature>
<dbReference type="EMBL" id="AMQN01006635">
    <property type="status" value="NOT_ANNOTATED_CDS"/>
    <property type="molecule type" value="Genomic_DNA"/>
</dbReference>
<dbReference type="InterPro" id="IPR019327">
    <property type="entry name" value="WKF"/>
</dbReference>
<dbReference type="AlphaFoldDB" id="R7UXP2"/>
<dbReference type="Proteomes" id="UP000014760">
    <property type="component" value="Unassembled WGS sequence"/>
</dbReference>
<protein>
    <recommendedName>
        <fullName evidence="1">WKF domain-containing protein</fullName>
    </recommendedName>
</protein>
<dbReference type="PANTHER" id="PTHR22306:SF2">
    <property type="entry name" value="CHROMOSOME 7 OPEN READING FRAME 50"/>
    <property type="match status" value="1"/>
</dbReference>
<evidence type="ECO:0000313" key="4">
    <source>
        <dbReference type="Proteomes" id="UP000014760"/>
    </source>
</evidence>
<organism evidence="2">
    <name type="scientific">Capitella teleta</name>
    <name type="common">Polychaete worm</name>
    <dbReference type="NCBI Taxonomy" id="283909"/>
    <lineage>
        <taxon>Eukaryota</taxon>
        <taxon>Metazoa</taxon>
        <taxon>Spiralia</taxon>
        <taxon>Lophotrochozoa</taxon>
        <taxon>Annelida</taxon>
        <taxon>Polychaeta</taxon>
        <taxon>Sedentaria</taxon>
        <taxon>Scolecida</taxon>
        <taxon>Capitellidae</taxon>
        <taxon>Capitella</taxon>
    </lineage>
</organism>
<feature type="non-terminal residue" evidence="2">
    <location>
        <position position="1"/>
    </location>
</feature>
<sequence length="66" mass="7989">WKEKRSEWAFRKVRQTWLLQNMFDLEQIDEDNYEVLLEYLEGSRGHARTSLIEKAEEMLKGKKDGD</sequence>
<dbReference type="PANTHER" id="PTHR22306">
    <property type="entry name" value="CHROMOSOME 7 OPEN READING FRAME 50"/>
    <property type="match status" value="1"/>
</dbReference>
<evidence type="ECO:0000259" key="1">
    <source>
        <dbReference type="Pfam" id="PF10180"/>
    </source>
</evidence>
<dbReference type="OrthoDB" id="10261563at2759"/>
<dbReference type="Pfam" id="PF10180">
    <property type="entry name" value="WKF"/>
    <property type="match status" value="1"/>
</dbReference>
<proteinExistence type="predicted"/>